<protein>
    <submittedName>
        <fullName evidence="1">Uncharacterized protein</fullName>
    </submittedName>
</protein>
<name>A0A2K9DNQ3_9MICO</name>
<accession>A0A2K9DNQ3</accession>
<gene>
    <name evidence="1" type="ORF">CXR34_04385</name>
</gene>
<dbReference type="RefSeq" id="WP_101305714.1">
    <property type="nucleotide sequence ID" value="NZ_CP025299.1"/>
</dbReference>
<dbReference type="Proteomes" id="UP000233276">
    <property type="component" value="Chromosome"/>
</dbReference>
<evidence type="ECO:0000313" key="2">
    <source>
        <dbReference type="Proteomes" id="UP000233276"/>
    </source>
</evidence>
<evidence type="ECO:0000313" key="1">
    <source>
        <dbReference type="EMBL" id="AUG28786.1"/>
    </source>
</evidence>
<sequence length="101" mass="11701">MSVQREVTRSNHTARWRADVHLSTGEVLTLHSEWKQSHWDEHAMARSSVAARAESEARDARDRLGVQTERIVITEERRTNLTIEETTVSERFHSERFVSAS</sequence>
<dbReference type="EMBL" id="CP025299">
    <property type="protein sequence ID" value="AUG28786.1"/>
    <property type="molecule type" value="Genomic_DNA"/>
</dbReference>
<organism evidence="1 2">
    <name type="scientific">Microbacterium hominis</name>
    <dbReference type="NCBI Taxonomy" id="162426"/>
    <lineage>
        <taxon>Bacteria</taxon>
        <taxon>Bacillati</taxon>
        <taxon>Actinomycetota</taxon>
        <taxon>Actinomycetes</taxon>
        <taxon>Micrococcales</taxon>
        <taxon>Microbacteriaceae</taxon>
        <taxon>Microbacterium</taxon>
    </lineage>
</organism>
<dbReference type="KEGG" id="mhos:CXR34_04385"/>
<reference evidence="1 2" key="1">
    <citation type="submission" date="2017-12" db="EMBL/GenBank/DDBJ databases">
        <title>Isolation and characterization of estrogens degradatiion strain Microbacterium hominis SJTG1.</title>
        <authorList>
            <person name="Xiong W."/>
            <person name="Yin C."/>
            <person name="Zheng D."/>
            <person name="Liang R."/>
        </authorList>
    </citation>
    <scope>NUCLEOTIDE SEQUENCE [LARGE SCALE GENOMIC DNA]</scope>
    <source>
        <strain evidence="1 2">SJTG1</strain>
    </source>
</reference>
<proteinExistence type="predicted"/>
<dbReference type="AlphaFoldDB" id="A0A2K9DNQ3"/>